<evidence type="ECO:0000256" key="1">
    <source>
        <dbReference type="SAM" id="MobiDB-lite"/>
    </source>
</evidence>
<accession>A0AAU7XC92</accession>
<keyword evidence="2" id="KW-0969">Cilium</keyword>
<keyword evidence="2" id="KW-0282">Flagellum</keyword>
<name>A0AAU7XC92_9HYPH</name>
<organism evidence="2">
    <name type="scientific">Methyloraptor flagellatus</name>
    <dbReference type="NCBI Taxonomy" id="3162530"/>
    <lineage>
        <taxon>Bacteria</taxon>
        <taxon>Pseudomonadati</taxon>
        <taxon>Pseudomonadota</taxon>
        <taxon>Alphaproteobacteria</taxon>
        <taxon>Hyphomicrobiales</taxon>
        <taxon>Ancalomicrobiaceae</taxon>
        <taxon>Methyloraptor</taxon>
    </lineage>
</organism>
<protein>
    <submittedName>
        <fullName evidence="2">Flagellar assembly protein FliX</fullName>
    </submittedName>
</protein>
<keyword evidence="2" id="KW-0966">Cell projection</keyword>
<dbReference type="InterPro" id="IPR019704">
    <property type="entry name" value="Flagellar_assmbl_FliX_class2"/>
</dbReference>
<gene>
    <name evidence="2" type="ORF">ABS361_03615</name>
</gene>
<reference evidence="2" key="1">
    <citation type="submission" date="2024-06" db="EMBL/GenBank/DDBJ databases">
        <title>Methylostella associata gen. nov., sp. nov., a novel Ancalomicrobiaceae-affiliated facultatively methylotrophic bacteria that feed on methanotrophs of the genus Methylococcus.</title>
        <authorList>
            <person name="Saltykova V."/>
            <person name="Danilova O.V."/>
            <person name="Oshkin I.Y."/>
            <person name="Belova S.E."/>
            <person name="Pimenov N.V."/>
            <person name="Dedysh S.N."/>
        </authorList>
    </citation>
    <scope>NUCLEOTIDE SEQUENCE</scope>
    <source>
        <strain evidence="2">S20</strain>
    </source>
</reference>
<evidence type="ECO:0000313" key="2">
    <source>
        <dbReference type="EMBL" id="XBY45385.1"/>
    </source>
</evidence>
<dbReference type="KEGG" id="mflg:ABS361_03615"/>
<dbReference type="AlphaFoldDB" id="A0AAU7XC92"/>
<sequence length="140" mass="15135">MRIDGTGRPTTIQTGTSVRRPAGAEGGFTLPSETQDAKAAPVAVGLTGVADLASLIALQQVDNPLERRRRSVKRGFDLLDVLEGVKIDLLSGNVSEERLDRLVHLLGQRQSSGDEKLDALMADIELRARVELAKFGKYPD</sequence>
<dbReference type="RefSeq" id="WP_407050478.1">
    <property type="nucleotide sequence ID" value="NZ_CP158568.1"/>
</dbReference>
<feature type="region of interest" description="Disordered" evidence="1">
    <location>
        <begin position="1"/>
        <end position="33"/>
    </location>
</feature>
<dbReference type="GO" id="GO:0044781">
    <property type="term" value="P:bacterial-type flagellum organization"/>
    <property type="evidence" value="ECO:0007669"/>
    <property type="project" value="InterPro"/>
</dbReference>
<dbReference type="EMBL" id="CP158568">
    <property type="protein sequence ID" value="XBY45385.1"/>
    <property type="molecule type" value="Genomic_DNA"/>
</dbReference>
<dbReference type="Pfam" id="PF10768">
    <property type="entry name" value="FliX"/>
    <property type="match status" value="1"/>
</dbReference>
<proteinExistence type="predicted"/>
<feature type="compositionally biased region" description="Polar residues" evidence="1">
    <location>
        <begin position="8"/>
        <end position="17"/>
    </location>
</feature>